<dbReference type="SUPFAM" id="SSF52833">
    <property type="entry name" value="Thioredoxin-like"/>
    <property type="match status" value="1"/>
</dbReference>
<dbReference type="InterPro" id="IPR004045">
    <property type="entry name" value="Glutathione_S-Trfase_N"/>
</dbReference>
<dbReference type="Gene3D" id="1.20.1050.10">
    <property type="match status" value="1"/>
</dbReference>
<accession>A0ABD3IJG1</accession>
<dbReference type="InterPro" id="IPR010987">
    <property type="entry name" value="Glutathione-S-Trfase_C-like"/>
</dbReference>
<dbReference type="PANTHER" id="PTHR44750:SF1">
    <property type="entry name" value="GLUTATHIONE S-TRANSFERASE T1-RELATED"/>
    <property type="match status" value="1"/>
</dbReference>
<feature type="domain" description="GST C-terminal" evidence="2">
    <location>
        <begin position="88"/>
        <end position="218"/>
    </location>
</feature>
<evidence type="ECO:0008006" key="5">
    <source>
        <dbReference type="Google" id="ProtNLM"/>
    </source>
</evidence>
<dbReference type="EMBL" id="JBJQOH010000001">
    <property type="protein sequence ID" value="KAL3701659.1"/>
    <property type="molecule type" value="Genomic_DNA"/>
</dbReference>
<dbReference type="SFLD" id="SFLDS00019">
    <property type="entry name" value="Glutathione_Transferase_(cytos"/>
    <property type="match status" value="1"/>
</dbReference>
<comment type="caution">
    <text evidence="3">The sequence shown here is derived from an EMBL/GenBank/DDBJ whole genome shotgun (WGS) entry which is preliminary data.</text>
</comment>
<proteinExistence type="predicted"/>
<name>A0ABD3IJG1_9MARC</name>
<dbReference type="Pfam" id="PF02798">
    <property type="entry name" value="GST_N"/>
    <property type="match status" value="1"/>
</dbReference>
<evidence type="ECO:0000313" key="3">
    <source>
        <dbReference type="EMBL" id="KAL3701659.1"/>
    </source>
</evidence>
<protein>
    <recommendedName>
        <fullName evidence="5">Glutathione S-transferase</fullName>
    </recommendedName>
</protein>
<dbReference type="InterPro" id="IPR040079">
    <property type="entry name" value="Glutathione_S-Trfase"/>
</dbReference>
<feature type="domain" description="GST N-terminal" evidence="1">
    <location>
        <begin position="1"/>
        <end position="82"/>
    </location>
</feature>
<sequence length="232" mass="26192">MTLKLYGDFGSQPTMAVRLLCWANKIDYEMVTVNVAKLEHKKPEFKAINPACQVPTIDDDGFILPESTAILRYLAMSRNVPDHWYPADVKARARVDYVLDWYHSNLRQTAAYVAQTVIAPALWKVPKPDEAQLKPVQAKMIAAMDLLEEVLLKPEGPFLLGASQPSIADLICSVEYRYLPQEEKEKVLSARPKTKKWLETMEETLAPLFRGLQCDAGLAQNSDTETMNEIIP</sequence>
<reference evidence="3 4" key="1">
    <citation type="submission" date="2024-09" db="EMBL/GenBank/DDBJ databases">
        <title>Chromosome-scale assembly of Riccia sorocarpa.</title>
        <authorList>
            <person name="Paukszto L."/>
        </authorList>
    </citation>
    <scope>NUCLEOTIDE SEQUENCE [LARGE SCALE GENOMIC DNA]</scope>
    <source>
        <strain evidence="3">LP-2024</strain>
        <tissue evidence="3">Aerial parts of the thallus</tissue>
    </source>
</reference>
<dbReference type="InterPro" id="IPR036249">
    <property type="entry name" value="Thioredoxin-like_sf"/>
</dbReference>
<dbReference type="PROSITE" id="PS50404">
    <property type="entry name" value="GST_NTER"/>
    <property type="match status" value="1"/>
</dbReference>
<evidence type="ECO:0000313" key="4">
    <source>
        <dbReference type="Proteomes" id="UP001633002"/>
    </source>
</evidence>
<dbReference type="PROSITE" id="PS50405">
    <property type="entry name" value="GST_CTER"/>
    <property type="match status" value="1"/>
</dbReference>
<dbReference type="Gene3D" id="3.40.30.10">
    <property type="entry name" value="Glutaredoxin"/>
    <property type="match status" value="1"/>
</dbReference>
<evidence type="ECO:0000259" key="2">
    <source>
        <dbReference type="PROSITE" id="PS50405"/>
    </source>
</evidence>
<dbReference type="SFLD" id="SFLDG00358">
    <property type="entry name" value="Main_(cytGST)"/>
    <property type="match status" value="1"/>
</dbReference>
<dbReference type="InterPro" id="IPR043377">
    <property type="entry name" value="GSTT1/2/3"/>
</dbReference>
<dbReference type="InterPro" id="IPR036282">
    <property type="entry name" value="Glutathione-S-Trfase_C_sf"/>
</dbReference>
<organism evidence="3 4">
    <name type="scientific">Riccia sorocarpa</name>
    <dbReference type="NCBI Taxonomy" id="122646"/>
    <lineage>
        <taxon>Eukaryota</taxon>
        <taxon>Viridiplantae</taxon>
        <taxon>Streptophyta</taxon>
        <taxon>Embryophyta</taxon>
        <taxon>Marchantiophyta</taxon>
        <taxon>Marchantiopsida</taxon>
        <taxon>Marchantiidae</taxon>
        <taxon>Marchantiales</taxon>
        <taxon>Ricciaceae</taxon>
        <taxon>Riccia</taxon>
    </lineage>
</organism>
<keyword evidence="4" id="KW-1185">Reference proteome</keyword>
<dbReference type="AlphaFoldDB" id="A0ABD3IJG1"/>
<dbReference type="SUPFAM" id="SSF47616">
    <property type="entry name" value="GST C-terminal domain-like"/>
    <property type="match status" value="1"/>
</dbReference>
<dbReference type="PANTHER" id="PTHR44750">
    <property type="entry name" value="GLUTATHIONE S-TRANSFERASE T1-RELATED"/>
    <property type="match status" value="1"/>
</dbReference>
<gene>
    <name evidence="3" type="ORF">R1sor_019681</name>
</gene>
<evidence type="ECO:0000259" key="1">
    <source>
        <dbReference type="PROSITE" id="PS50404"/>
    </source>
</evidence>
<dbReference type="Proteomes" id="UP001633002">
    <property type="component" value="Unassembled WGS sequence"/>
</dbReference>